<proteinExistence type="predicted"/>
<name>A0A916LHX9_MYCTX</name>
<dbReference type="Proteomes" id="UP000039021">
    <property type="component" value="Unassembled WGS sequence"/>
</dbReference>
<evidence type="ECO:0000313" key="2">
    <source>
        <dbReference type="EMBL" id="CPB59562.1"/>
    </source>
</evidence>
<feature type="region of interest" description="Disordered" evidence="1">
    <location>
        <begin position="19"/>
        <end position="64"/>
    </location>
</feature>
<comment type="caution">
    <text evidence="2">The sequence shown here is derived from an EMBL/GenBank/DDBJ whole genome shotgun (WGS) entry which is preliminary data.</text>
</comment>
<accession>A0A916LHX9</accession>
<sequence length="82" mass="9156">MCTDCPRASLAATAFRSNRGRQFKSRRARELTYTRSRRSGKRQPRWVHTAAASGTRRANTDAASVRSCVRSSRVNGVVADTR</sequence>
<dbReference type="AlphaFoldDB" id="A0A916LHX9"/>
<dbReference type="EMBL" id="CSBK01004137">
    <property type="protein sequence ID" value="CPB59562.1"/>
    <property type="molecule type" value="Genomic_DNA"/>
</dbReference>
<gene>
    <name evidence="2" type="ORF">ERS007739_05331</name>
</gene>
<evidence type="ECO:0000313" key="3">
    <source>
        <dbReference type="Proteomes" id="UP000039021"/>
    </source>
</evidence>
<feature type="compositionally biased region" description="Basic residues" evidence="1">
    <location>
        <begin position="35"/>
        <end position="45"/>
    </location>
</feature>
<reference evidence="3" key="1">
    <citation type="submission" date="2015-03" db="EMBL/GenBank/DDBJ databases">
        <authorList>
            <consortium name="Pathogen Informatics"/>
        </authorList>
    </citation>
    <scope>NUCLEOTIDE SEQUENCE [LARGE SCALE GENOMIC DNA]</scope>
    <source>
        <strain evidence="3">N09902308</strain>
    </source>
</reference>
<evidence type="ECO:0000256" key="1">
    <source>
        <dbReference type="SAM" id="MobiDB-lite"/>
    </source>
</evidence>
<organism evidence="2 3">
    <name type="scientific">Mycobacterium tuberculosis</name>
    <dbReference type="NCBI Taxonomy" id="1773"/>
    <lineage>
        <taxon>Bacteria</taxon>
        <taxon>Bacillati</taxon>
        <taxon>Actinomycetota</taxon>
        <taxon>Actinomycetes</taxon>
        <taxon>Mycobacteriales</taxon>
        <taxon>Mycobacteriaceae</taxon>
        <taxon>Mycobacterium</taxon>
        <taxon>Mycobacterium tuberculosis complex</taxon>
    </lineage>
</organism>
<protein>
    <submittedName>
        <fullName evidence="2">Uncharacterized protein</fullName>
    </submittedName>
</protein>